<evidence type="ECO:0000256" key="8">
    <source>
        <dbReference type="ARBA" id="ARBA00048596"/>
    </source>
</evidence>
<keyword evidence="12" id="KW-1185">Reference proteome</keyword>
<dbReference type="GO" id="GO:0008776">
    <property type="term" value="F:acetate kinase activity"/>
    <property type="evidence" value="ECO:0007669"/>
    <property type="project" value="TreeGrafter"/>
</dbReference>
<dbReference type="CDD" id="cd24011">
    <property type="entry name" value="ASKHA_NBD_BK"/>
    <property type="match status" value="1"/>
</dbReference>
<comment type="similarity">
    <text evidence="2 9 10">Belongs to the acetokinase family.</text>
</comment>
<dbReference type="Pfam" id="PF00871">
    <property type="entry name" value="Acetate_kinase"/>
    <property type="match status" value="1"/>
</dbReference>
<dbReference type="InterPro" id="IPR043129">
    <property type="entry name" value="ATPase_NBD"/>
</dbReference>
<dbReference type="PIRSF" id="PIRSF036458">
    <property type="entry name" value="Butyrate_kin"/>
    <property type="match status" value="1"/>
</dbReference>
<dbReference type="InterPro" id="IPR023865">
    <property type="entry name" value="Aliphatic_acid_kinase_CS"/>
</dbReference>
<dbReference type="OrthoDB" id="9771859at2"/>
<proteinExistence type="inferred from homology"/>
<evidence type="ECO:0000256" key="10">
    <source>
        <dbReference type="RuleBase" id="RU003835"/>
    </source>
</evidence>
<dbReference type="InterPro" id="IPR011245">
    <property type="entry name" value="Butyrate_kin"/>
</dbReference>
<dbReference type="EC" id="2.7.2.7" evidence="9"/>
<dbReference type="EMBL" id="AXUN02000088">
    <property type="protein sequence ID" value="ETA81613.1"/>
    <property type="molecule type" value="Genomic_DNA"/>
</dbReference>
<dbReference type="HAMAP" id="MF_00542">
    <property type="entry name" value="Butyrate_kinase"/>
    <property type="match status" value="1"/>
</dbReference>
<gene>
    <name evidence="9" type="primary">buk</name>
    <name evidence="11" type="ORF">T472_0205545</name>
</gene>
<sequence length="360" mass="38922">MKYVLVINPGSTSTKVAIFSSESVALYSDIIEHEAGALSGFGHISEQLPVRREAISSWIRSKGLTKDDFIAIVGRGGIVRPIRCGTYLVDDALFSDLRDAKVTEHASNLGGIIAKEMADSAGINAYIVDPVSCDEMNELARVTGFPGIERGSLAHYLNIKAVVRRVCREKGYDFSGDNFVVAHLGSGFSIGPVEGGRLTDVNNANEGGPLMPERSGTLPLSGVVRLAYSGKYEEKELLRLLQRKSGLLAHLGTNDARKVERMIDEGDEHAKLIYDAMGYHVAKEIGAAAAALKGRVKAIILTGGLAYSAYMTSLLTSYVDFIAPVVLVPGEDEMRALFEGAKRVLDGEETPLNYEEEIIR</sequence>
<dbReference type="GO" id="GO:0047761">
    <property type="term" value="F:butyrate kinase activity"/>
    <property type="evidence" value="ECO:0007669"/>
    <property type="project" value="UniProtKB-UniRule"/>
</dbReference>
<accession>V7I6Y9</accession>
<keyword evidence="5 9" id="KW-0547">Nucleotide-binding</keyword>
<keyword evidence="6 9" id="KW-0418">Kinase</keyword>
<comment type="caution">
    <text evidence="11">The sequence shown here is derived from an EMBL/GenBank/DDBJ whole genome shotgun (WGS) entry which is preliminary data.</text>
</comment>
<dbReference type="STRING" id="994573.T472_0205545"/>
<keyword evidence="7 9" id="KW-0067">ATP-binding</keyword>
<dbReference type="PRINTS" id="PR00471">
    <property type="entry name" value="ACETATEKNASE"/>
</dbReference>
<dbReference type="GO" id="GO:0005524">
    <property type="term" value="F:ATP binding"/>
    <property type="evidence" value="ECO:0007669"/>
    <property type="project" value="UniProtKB-KW"/>
</dbReference>
<evidence type="ECO:0000256" key="4">
    <source>
        <dbReference type="ARBA" id="ARBA00022679"/>
    </source>
</evidence>
<organism evidence="11 12">
    <name type="scientific">Youngiibacter fragilis 232.1</name>
    <dbReference type="NCBI Taxonomy" id="994573"/>
    <lineage>
        <taxon>Bacteria</taxon>
        <taxon>Bacillati</taxon>
        <taxon>Bacillota</taxon>
        <taxon>Clostridia</taxon>
        <taxon>Eubacteriales</taxon>
        <taxon>Clostridiaceae</taxon>
        <taxon>Youngiibacter</taxon>
    </lineage>
</organism>
<protein>
    <recommendedName>
        <fullName evidence="9">Probable butyrate kinase</fullName>
        <shortName evidence="9">BK</shortName>
        <ecNumber evidence="9">2.7.2.7</ecNumber>
    </recommendedName>
    <alternativeName>
        <fullName evidence="9">Branched-chain carboxylic acid kinase</fullName>
    </alternativeName>
</protein>
<evidence type="ECO:0000256" key="3">
    <source>
        <dbReference type="ARBA" id="ARBA00022490"/>
    </source>
</evidence>
<reference evidence="11 12" key="1">
    <citation type="journal article" date="2014" name="Genome Announc.">
        <title>Genome Sequence of Youngiibacter fragilis, the Type Strain of the Genus Youngiibacter.</title>
        <authorList>
            <person name="Wawrik C.B."/>
            <person name="Callaghan A.V."/>
            <person name="Stamps B.W."/>
            <person name="Wawrik B."/>
        </authorList>
    </citation>
    <scope>NUCLEOTIDE SEQUENCE [LARGE SCALE GENOMIC DNA]</scope>
    <source>
        <strain evidence="11 12">232.1</strain>
    </source>
</reference>
<evidence type="ECO:0000256" key="9">
    <source>
        <dbReference type="HAMAP-Rule" id="MF_00542"/>
    </source>
</evidence>
<comment type="catalytic activity">
    <reaction evidence="8 9">
        <text>butanoate + ATP = butanoyl phosphate + ADP</text>
        <dbReference type="Rhea" id="RHEA:13585"/>
        <dbReference type="ChEBI" id="CHEBI:17968"/>
        <dbReference type="ChEBI" id="CHEBI:30616"/>
        <dbReference type="ChEBI" id="CHEBI:58079"/>
        <dbReference type="ChEBI" id="CHEBI:456216"/>
        <dbReference type="EC" id="2.7.2.7"/>
    </reaction>
</comment>
<dbReference type="PROSITE" id="PS01075">
    <property type="entry name" value="ACETATE_KINASE_1"/>
    <property type="match status" value="1"/>
</dbReference>
<dbReference type="AlphaFoldDB" id="V7I6Y9"/>
<dbReference type="PANTHER" id="PTHR21060">
    <property type="entry name" value="ACETATE KINASE"/>
    <property type="match status" value="1"/>
</dbReference>
<dbReference type="Gene3D" id="3.30.420.40">
    <property type="match status" value="2"/>
</dbReference>
<evidence type="ECO:0000313" key="11">
    <source>
        <dbReference type="EMBL" id="ETA81613.1"/>
    </source>
</evidence>
<dbReference type="eggNOG" id="COG3426">
    <property type="taxonomic scope" value="Bacteria"/>
</dbReference>
<keyword evidence="4 9" id="KW-0808">Transferase</keyword>
<evidence type="ECO:0000256" key="2">
    <source>
        <dbReference type="ARBA" id="ARBA00008748"/>
    </source>
</evidence>
<dbReference type="NCBIfam" id="TIGR02707">
    <property type="entry name" value="butyr_kinase"/>
    <property type="match status" value="1"/>
</dbReference>
<evidence type="ECO:0000256" key="1">
    <source>
        <dbReference type="ARBA" id="ARBA00004496"/>
    </source>
</evidence>
<dbReference type="NCBIfam" id="NF002834">
    <property type="entry name" value="PRK03011.1-5"/>
    <property type="match status" value="1"/>
</dbReference>
<evidence type="ECO:0000256" key="6">
    <source>
        <dbReference type="ARBA" id="ARBA00022777"/>
    </source>
</evidence>
<dbReference type="GO" id="GO:0006083">
    <property type="term" value="P:acetate metabolic process"/>
    <property type="evidence" value="ECO:0007669"/>
    <property type="project" value="TreeGrafter"/>
</dbReference>
<evidence type="ECO:0000256" key="5">
    <source>
        <dbReference type="ARBA" id="ARBA00022741"/>
    </source>
</evidence>
<dbReference type="SUPFAM" id="SSF53067">
    <property type="entry name" value="Actin-like ATPase domain"/>
    <property type="match status" value="2"/>
</dbReference>
<name>V7I6Y9_9CLOT</name>
<evidence type="ECO:0000256" key="7">
    <source>
        <dbReference type="ARBA" id="ARBA00022840"/>
    </source>
</evidence>
<comment type="subcellular location">
    <subcellularLocation>
        <location evidence="1 9">Cytoplasm</location>
    </subcellularLocation>
</comment>
<keyword evidence="3 9" id="KW-0963">Cytoplasm</keyword>
<dbReference type="PANTHER" id="PTHR21060:SF20">
    <property type="entry name" value="BUTYRATE KINASE 1-RELATED"/>
    <property type="match status" value="1"/>
</dbReference>
<dbReference type="Proteomes" id="UP000017747">
    <property type="component" value="Unassembled WGS sequence"/>
</dbReference>
<evidence type="ECO:0000313" key="12">
    <source>
        <dbReference type="Proteomes" id="UP000017747"/>
    </source>
</evidence>
<dbReference type="InterPro" id="IPR000890">
    <property type="entry name" value="Aliphatic_acid_kin_short-chain"/>
</dbReference>
<dbReference type="PATRIC" id="fig|994573.3.peg.1036"/>
<dbReference type="GO" id="GO:0005737">
    <property type="term" value="C:cytoplasm"/>
    <property type="evidence" value="ECO:0007669"/>
    <property type="project" value="UniProtKB-SubCell"/>
</dbReference>